<comment type="caution">
    <text evidence="4">The sequence shown here is derived from an EMBL/GenBank/DDBJ whole genome shotgun (WGS) entry which is preliminary data.</text>
</comment>
<reference evidence="4 5" key="1">
    <citation type="submission" date="2020-08" db="EMBL/GenBank/DDBJ databases">
        <title>Arenibacter gaetbuli sp. nov., isolated from a sand dune.</title>
        <authorList>
            <person name="Park S."/>
            <person name="Yoon J.-H."/>
        </authorList>
    </citation>
    <scope>NUCLEOTIDE SEQUENCE [LARGE SCALE GENOMIC DNA]</scope>
    <source>
        <strain evidence="4 5">BSSL-BM3</strain>
    </source>
</reference>
<gene>
    <name evidence="4" type="ORF">H4O18_18490</name>
</gene>
<dbReference type="EMBL" id="JACLHY010000025">
    <property type="protein sequence ID" value="MBC8769994.1"/>
    <property type="molecule type" value="Genomic_DNA"/>
</dbReference>
<proteinExistence type="predicted"/>
<feature type="chain" id="PRO_5047209561" evidence="1">
    <location>
        <begin position="33"/>
        <end position="426"/>
    </location>
</feature>
<dbReference type="InterPro" id="IPR044023">
    <property type="entry name" value="Ig_7"/>
</dbReference>
<dbReference type="RefSeq" id="WP_187587411.1">
    <property type="nucleotide sequence ID" value="NZ_JACLHY010000025.1"/>
</dbReference>
<evidence type="ECO:0000259" key="3">
    <source>
        <dbReference type="Pfam" id="PF19081"/>
    </source>
</evidence>
<dbReference type="InterPro" id="IPR001434">
    <property type="entry name" value="OmcB-like_DUF11"/>
</dbReference>
<feature type="signal peptide" evidence="1">
    <location>
        <begin position="1"/>
        <end position="32"/>
    </location>
</feature>
<accession>A0ABR7QSF2</accession>
<dbReference type="Pfam" id="PF01345">
    <property type="entry name" value="DUF11"/>
    <property type="match status" value="1"/>
</dbReference>
<protein>
    <submittedName>
        <fullName evidence="4">Gliding motility-associated C-terminal domain-containing protein</fullName>
    </submittedName>
</protein>
<feature type="domain" description="Ig-like" evidence="3">
    <location>
        <begin position="135"/>
        <end position="211"/>
    </location>
</feature>
<dbReference type="Proteomes" id="UP000618952">
    <property type="component" value="Unassembled WGS sequence"/>
</dbReference>
<evidence type="ECO:0000259" key="2">
    <source>
        <dbReference type="Pfam" id="PF01345"/>
    </source>
</evidence>
<dbReference type="NCBIfam" id="TIGR04131">
    <property type="entry name" value="Bac_Flav_CTERM"/>
    <property type="match status" value="1"/>
</dbReference>
<keyword evidence="1" id="KW-0732">Signal</keyword>
<evidence type="ECO:0000313" key="5">
    <source>
        <dbReference type="Proteomes" id="UP000618952"/>
    </source>
</evidence>
<name>A0ABR7QSF2_9FLAO</name>
<dbReference type="Gene3D" id="2.60.40.1170">
    <property type="entry name" value="Mu homology domain, subdomain B"/>
    <property type="match status" value="1"/>
</dbReference>
<dbReference type="InterPro" id="IPR047589">
    <property type="entry name" value="DUF11_rpt"/>
</dbReference>
<dbReference type="NCBIfam" id="TIGR01451">
    <property type="entry name" value="B_ant_repeat"/>
    <property type="match status" value="1"/>
</dbReference>
<evidence type="ECO:0000256" key="1">
    <source>
        <dbReference type="SAM" id="SignalP"/>
    </source>
</evidence>
<keyword evidence="5" id="KW-1185">Reference proteome</keyword>
<dbReference type="Pfam" id="PF13585">
    <property type="entry name" value="CHU_C"/>
    <property type="match status" value="1"/>
</dbReference>
<feature type="domain" description="DUF11" evidence="2">
    <location>
        <begin position="215"/>
        <end position="329"/>
    </location>
</feature>
<dbReference type="InterPro" id="IPR026341">
    <property type="entry name" value="T9SS_type_B"/>
</dbReference>
<organism evidence="4 5">
    <name type="scientific">Arenibacter arenosicollis</name>
    <dbReference type="NCBI Taxonomy" id="2762274"/>
    <lineage>
        <taxon>Bacteria</taxon>
        <taxon>Pseudomonadati</taxon>
        <taxon>Bacteroidota</taxon>
        <taxon>Flavobacteriia</taxon>
        <taxon>Flavobacteriales</taxon>
        <taxon>Flavobacteriaceae</taxon>
        <taxon>Arenibacter</taxon>
    </lineage>
</organism>
<dbReference type="Pfam" id="PF19081">
    <property type="entry name" value="Ig_7"/>
    <property type="match status" value="1"/>
</dbReference>
<sequence length="426" mass="47318">MGFCLWKNNKVSRFILLFCLLFYVGGQSNCYATPKAISELGMVDNLFFYDHPGIMEVSPPTTKNNHQEFCAGDLPTLASVQINEANIIWYDKASNGTPLAPNSPIENNATYYAAQLIGNEESTQRLAVFISLISPSTPTTKNTVQVFSSTDNATVAELEVEETYIVWYDAPQAGNLLDLDTPLQNGKSYYAAQVTSICESTTRLMVKVEVNEPSDIKVSKTVNNKHPMIGEKVVLTITVENDGISNFNNIVVTEHLDRGYKYVNAKTLNGSYDPSNQVWTLNSLPAKATAVLNLEVETTADGSYSSISALKASMPQDNNSQNNSAEITLEPSCIKIYNEFTPNDDGDNDYFRIDCIETFPESDLQVFNRYGALVYQKKAYQNEWRGLANVNGVGKGEILPTGTYFYILKTDALSENKTGWLFLRKE</sequence>
<evidence type="ECO:0000313" key="4">
    <source>
        <dbReference type="EMBL" id="MBC8769994.1"/>
    </source>
</evidence>